<protein>
    <recommendedName>
        <fullName evidence="4">DNA topology modulation protein</fullName>
    </recommendedName>
</protein>
<dbReference type="OrthoDB" id="1201990at2"/>
<dbReference type="Gene3D" id="3.40.50.300">
    <property type="entry name" value="P-loop containing nucleotide triphosphate hydrolases"/>
    <property type="match status" value="1"/>
</dbReference>
<feature type="region of interest" description="Disordered" evidence="1">
    <location>
        <begin position="161"/>
        <end position="182"/>
    </location>
</feature>
<keyword evidence="3" id="KW-1185">Reference proteome</keyword>
<proteinExistence type="predicted"/>
<evidence type="ECO:0000256" key="1">
    <source>
        <dbReference type="SAM" id="MobiDB-lite"/>
    </source>
</evidence>
<evidence type="ECO:0000313" key="3">
    <source>
        <dbReference type="Proteomes" id="UP000195918"/>
    </source>
</evidence>
<dbReference type="InterPro" id="IPR052922">
    <property type="entry name" value="Cytidylate_Kinase-2"/>
</dbReference>
<dbReference type="AlphaFoldDB" id="A0A1X6WQQ2"/>
<sequence>MKIRIIGYAGSGKTSLTIKLQEKYQIQGISLDDYLKIKDKKQRYNLLNSRLLSLDSWIVEGVQVSSWTKQTFDESQLIVILDYPIFITQFRVLKRTISQVFDNSRTFAQKKKVIKRMFKLFKWNHRFKKRLPNIKTNLYNQTSRVMILESPKDEKRLHQYIKNQNRMKKHSETRKQRIRMTQ</sequence>
<evidence type="ECO:0008006" key="4">
    <source>
        <dbReference type="Google" id="ProtNLM"/>
    </source>
</evidence>
<name>A0A1X6WQQ2_9ENTE</name>
<dbReference type="EMBL" id="FWFD01000009">
    <property type="protein sequence ID" value="SLM85976.1"/>
    <property type="molecule type" value="Genomic_DNA"/>
</dbReference>
<dbReference type="PANTHER" id="PTHR37816:SF2">
    <property type="entry name" value="DNA TOPOLOGY MODULATION PROTEIN FLAR-RELATED PROTEIN"/>
    <property type="match status" value="1"/>
</dbReference>
<dbReference type="SUPFAM" id="SSF52540">
    <property type="entry name" value="P-loop containing nucleoside triphosphate hydrolases"/>
    <property type="match status" value="1"/>
</dbReference>
<organism evidence="2 3">
    <name type="scientific">Vagococcus fluvialis bH819</name>
    <dbReference type="NCBI Taxonomy" id="1255619"/>
    <lineage>
        <taxon>Bacteria</taxon>
        <taxon>Bacillati</taxon>
        <taxon>Bacillota</taxon>
        <taxon>Bacilli</taxon>
        <taxon>Lactobacillales</taxon>
        <taxon>Enterococcaceae</taxon>
        <taxon>Vagococcus</taxon>
    </lineage>
</organism>
<dbReference type="RefSeq" id="WP_086951602.1">
    <property type="nucleotide sequence ID" value="NZ_FWFD01000009.1"/>
</dbReference>
<feature type="compositionally biased region" description="Basic residues" evidence="1">
    <location>
        <begin position="165"/>
        <end position="182"/>
    </location>
</feature>
<evidence type="ECO:0000313" key="2">
    <source>
        <dbReference type="EMBL" id="SLM85976.1"/>
    </source>
</evidence>
<dbReference type="InterPro" id="IPR027417">
    <property type="entry name" value="P-loop_NTPase"/>
</dbReference>
<accession>A0A1X6WQQ2</accession>
<dbReference type="PANTHER" id="PTHR37816">
    <property type="entry name" value="YALI0E33011P"/>
    <property type="match status" value="1"/>
</dbReference>
<gene>
    <name evidence="2" type="ORF">FM121_07725</name>
</gene>
<dbReference type="Proteomes" id="UP000195918">
    <property type="component" value="Unassembled WGS sequence"/>
</dbReference>
<reference evidence="3" key="1">
    <citation type="submission" date="2017-02" db="EMBL/GenBank/DDBJ databases">
        <authorList>
            <person name="Dridi B."/>
        </authorList>
    </citation>
    <scope>NUCLEOTIDE SEQUENCE [LARGE SCALE GENOMIC DNA]</scope>
    <source>
        <strain evidence="3">bH819</strain>
    </source>
</reference>